<dbReference type="RefSeq" id="WP_284207310.1">
    <property type="nucleotide sequence ID" value="NZ_BSSU01000006.1"/>
</dbReference>
<accession>A0ABQ6H482</accession>
<evidence type="ECO:0000313" key="2">
    <source>
        <dbReference type="Proteomes" id="UP001157133"/>
    </source>
</evidence>
<protein>
    <submittedName>
        <fullName evidence="1">Uncharacterized protein</fullName>
    </submittedName>
</protein>
<organism evidence="1 2">
    <name type="scientific">Thalassotalea eurytherma</name>
    <dbReference type="NCBI Taxonomy" id="1144278"/>
    <lineage>
        <taxon>Bacteria</taxon>
        <taxon>Pseudomonadati</taxon>
        <taxon>Pseudomonadota</taxon>
        <taxon>Gammaproteobacteria</taxon>
        <taxon>Alteromonadales</taxon>
        <taxon>Colwelliaceae</taxon>
        <taxon>Thalassotalea</taxon>
    </lineage>
</organism>
<proteinExistence type="predicted"/>
<name>A0ABQ6H482_9GAMM</name>
<comment type="caution">
    <text evidence="1">The sequence shown here is derived from an EMBL/GenBank/DDBJ whole genome shotgun (WGS) entry which is preliminary data.</text>
</comment>
<keyword evidence="2" id="KW-1185">Reference proteome</keyword>
<reference evidence="1 2" key="1">
    <citation type="submission" date="2023-03" db="EMBL/GenBank/DDBJ databases">
        <title>Draft genome sequence of Thalassotalea eurytherma JCM 18482T.</title>
        <authorList>
            <person name="Sawabe T."/>
        </authorList>
    </citation>
    <scope>NUCLEOTIDE SEQUENCE [LARGE SCALE GENOMIC DNA]</scope>
    <source>
        <strain evidence="1 2">JCM 18482</strain>
    </source>
</reference>
<gene>
    <name evidence="1" type="ORF">theurythT_14170</name>
</gene>
<sequence>MTKVLERLPMSSDIEDVVLDEDDKNQSPNALALRSIKFLEQGSWHFTELEAQNMRLNANLLNPAYQDAIKWSENYDGI</sequence>
<dbReference type="Proteomes" id="UP001157133">
    <property type="component" value="Unassembled WGS sequence"/>
</dbReference>
<evidence type="ECO:0000313" key="1">
    <source>
        <dbReference type="EMBL" id="GLX81965.1"/>
    </source>
</evidence>
<dbReference type="EMBL" id="BSSU01000006">
    <property type="protein sequence ID" value="GLX81965.1"/>
    <property type="molecule type" value="Genomic_DNA"/>
</dbReference>